<keyword evidence="2" id="KW-1185">Reference proteome</keyword>
<protein>
    <submittedName>
        <fullName evidence="1">Uncharacterized protein</fullName>
    </submittedName>
</protein>
<gene>
    <name evidence="1" type="ORF">HPB50_016944</name>
</gene>
<organism evidence="1 2">
    <name type="scientific">Hyalomma asiaticum</name>
    <name type="common">Tick</name>
    <dbReference type="NCBI Taxonomy" id="266040"/>
    <lineage>
        <taxon>Eukaryota</taxon>
        <taxon>Metazoa</taxon>
        <taxon>Ecdysozoa</taxon>
        <taxon>Arthropoda</taxon>
        <taxon>Chelicerata</taxon>
        <taxon>Arachnida</taxon>
        <taxon>Acari</taxon>
        <taxon>Parasitiformes</taxon>
        <taxon>Ixodida</taxon>
        <taxon>Ixodoidea</taxon>
        <taxon>Ixodidae</taxon>
        <taxon>Hyalomminae</taxon>
        <taxon>Hyalomma</taxon>
    </lineage>
</organism>
<name>A0ACB7SZN9_HYAAI</name>
<dbReference type="Proteomes" id="UP000821845">
    <property type="component" value="Chromosome 2"/>
</dbReference>
<accession>A0ACB7SZN9</accession>
<reference evidence="1" key="1">
    <citation type="submission" date="2020-05" db="EMBL/GenBank/DDBJ databases">
        <title>Large-scale comparative analyses of tick genomes elucidate their genetic diversity and vector capacities.</title>
        <authorList>
            <person name="Jia N."/>
            <person name="Wang J."/>
            <person name="Shi W."/>
            <person name="Du L."/>
            <person name="Sun Y."/>
            <person name="Zhan W."/>
            <person name="Jiang J."/>
            <person name="Wang Q."/>
            <person name="Zhang B."/>
            <person name="Ji P."/>
            <person name="Sakyi L.B."/>
            <person name="Cui X."/>
            <person name="Yuan T."/>
            <person name="Jiang B."/>
            <person name="Yang W."/>
            <person name="Lam T.T.-Y."/>
            <person name="Chang Q."/>
            <person name="Ding S."/>
            <person name="Wang X."/>
            <person name="Zhu J."/>
            <person name="Ruan X."/>
            <person name="Zhao L."/>
            <person name="Wei J."/>
            <person name="Que T."/>
            <person name="Du C."/>
            <person name="Cheng J."/>
            <person name="Dai P."/>
            <person name="Han X."/>
            <person name="Huang E."/>
            <person name="Gao Y."/>
            <person name="Liu J."/>
            <person name="Shao H."/>
            <person name="Ye R."/>
            <person name="Li L."/>
            <person name="Wei W."/>
            <person name="Wang X."/>
            <person name="Wang C."/>
            <person name="Yang T."/>
            <person name="Huo Q."/>
            <person name="Li W."/>
            <person name="Guo W."/>
            <person name="Chen H."/>
            <person name="Zhou L."/>
            <person name="Ni X."/>
            <person name="Tian J."/>
            <person name="Zhou Y."/>
            <person name="Sheng Y."/>
            <person name="Liu T."/>
            <person name="Pan Y."/>
            <person name="Xia L."/>
            <person name="Li J."/>
            <person name="Zhao F."/>
            <person name="Cao W."/>
        </authorList>
    </citation>
    <scope>NUCLEOTIDE SEQUENCE</scope>
    <source>
        <strain evidence="1">Hyas-2018</strain>
    </source>
</reference>
<comment type="caution">
    <text evidence="1">The sequence shown here is derived from an EMBL/GenBank/DDBJ whole genome shotgun (WGS) entry which is preliminary data.</text>
</comment>
<dbReference type="EMBL" id="CM023482">
    <property type="protein sequence ID" value="KAH6939318.1"/>
    <property type="molecule type" value="Genomic_DNA"/>
</dbReference>
<evidence type="ECO:0000313" key="1">
    <source>
        <dbReference type="EMBL" id="KAH6939318.1"/>
    </source>
</evidence>
<proteinExistence type="predicted"/>
<sequence>MAAFLRGIPSGCPPPRPVCTLRSSSAELPMARPATDTKTLELLDALESTQPNSSAAGASGPSRDRRRHWKKKTPTGVVPSSHIDHMSNISRSSVTP</sequence>
<evidence type="ECO:0000313" key="2">
    <source>
        <dbReference type="Proteomes" id="UP000821845"/>
    </source>
</evidence>